<reference evidence="2 3" key="1">
    <citation type="submission" date="2020-11" db="EMBL/GenBank/DDBJ databases">
        <title>Amino acid is mineralized and recycled by bacteria in oceanic microbiome.</title>
        <authorList>
            <person name="Zheng L.Y."/>
        </authorList>
    </citation>
    <scope>NUCLEOTIDE SEQUENCE [LARGE SCALE GENOMIC DNA]</scope>
    <source>
        <strain evidence="2 3">A32-1</strain>
    </source>
</reference>
<dbReference type="Pfam" id="PF12680">
    <property type="entry name" value="SnoaL_2"/>
    <property type="match status" value="1"/>
</dbReference>
<gene>
    <name evidence="2" type="ORF">IT882_05945</name>
</gene>
<accession>A0A7S8RHW9</accession>
<dbReference type="RefSeq" id="WP_195693567.1">
    <property type="nucleotide sequence ID" value="NZ_CP064760.1"/>
</dbReference>
<dbReference type="Proteomes" id="UP000594480">
    <property type="component" value="Chromosome"/>
</dbReference>
<dbReference type="EMBL" id="CP064760">
    <property type="protein sequence ID" value="QPE05551.1"/>
    <property type="molecule type" value="Genomic_DNA"/>
</dbReference>
<feature type="domain" description="SnoaL-like" evidence="1">
    <location>
        <begin position="15"/>
        <end position="122"/>
    </location>
</feature>
<dbReference type="KEGG" id="msf:IT882_05945"/>
<dbReference type="AlphaFoldDB" id="A0A7S8RHW9"/>
<name>A0A7S8RHW9_9MICO</name>
<evidence type="ECO:0000259" key="1">
    <source>
        <dbReference type="Pfam" id="PF12680"/>
    </source>
</evidence>
<sequence>MNLDVTSPDAVSAVVRRYFAVVGDLDSTEDQLRAVVDPDAVFRELPNPIAPSGHERSLEQAVAGFLSGKSRLTDQRIDVHEILVSGHRAAVRSTWRGVLGGTEIVAHMAGFVTVRDGLVASHETYDCYEPFTLSP</sequence>
<evidence type="ECO:0000313" key="3">
    <source>
        <dbReference type="Proteomes" id="UP000594480"/>
    </source>
</evidence>
<dbReference type="InterPro" id="IPR037401">
    <property type="entry name" value="SnoaL-like"/>
</dbReference>
<organism evidence="2 3">
    <name type="scientific">Microbacterium schleiferi</name>
    <dbReference type="NCBI Taxonomy" id="69362"/>
    <lineage>
        <taxon>Bacteria</taxon>
        <taxon>Bacillati</taxon>
        <taxon>Actinomycetota</taxon>
        <taxon>Actinomycetes</taxon>
        <taxon>Micrococcales</taxon>
        <taxon>Microbacteriaceae</taxon>
        <taxon>Microbacterium</taxon>
    </lineage>
</organism>
<keyword evidence="3" id="KW-1185">Reference proteome</keyword>
<proteinExistence type="predicted"/>
<dbReference type="Gene3D" id="3.10.450.50">
    <property type="match status" value="1"/>
</dbReference>
<evidence type="ECO:0000313" key="2">
    <source>
        <dbReference type="EMBL" id="QPE05551.1"/>
    </source>
</evidence>
<dbReference type="SUPFAM" id="SSF54427">
    <property type="entry name" value="NTF2-like"/>
    <property type="match status" value="1"/>
</dbReference>
<dbReference type="InterPro" id="IPR032710">
    <property type="entry name" value="NTF2-like_dom_sf"/>
</dbReference>
<protein>
    <submittedName>
        <fullName evidence="2">Nuclear transport factor 2 family protein</fullName>
    </submittedName>
</protein>